<keyword evidence="1" id="KW-0812">Transmembrane</keyword>
<name>A0ABW4W3G8_9BACI</name>
<evidence type="ECO:0000313" key="2">
    <source>
        <dbReference type="EMBL" id="MFD2046314.1"/>
    </source>
</evidence>
<sequence length="98" mass="11524">MIIFPILIVLSVVLYVYYKVAILKTKDRLTQAYFNAKSRICLGIFLLVFGINQYIFYGTRISLFIGIVFIFLGILQSLRGIRETKHYRSEWRRLNPAD</sequence>
<dbReference type="EMBL" id="JBHUHQ010000021">
    <property type="protein sequence ID" value="MFD2046314.1"/>
    <property type="molecule type" value="Genomic_DNA"/>
</dbReference>
<dbReference type="RefSeq" id="WP_377556732.1">
    <property type="nucleotide sequence ID" value="NZ_JBHUHQ010000021.1"/>
</dbReference>
<organism evidence="2 3">
    <name type="scientific">Ornithinibacillus salinisoli</name>
    <dbReference type="NCBI Taxonomy" id="1848459"/>
    <lineage>
        <taxon>Bacteria</taxon>
        <taxon>Bacillati</taxon>
        <taxon>Bacillota</taxon>
        <taxon>Bacilli</taxon>
        <taxon>Bacillales</taxon>
        <taxon>Bacillaceae</taxon>
        <taxon>Ornithinibacillus</taxon>
    </lineage>
</organism>
<accession>A0ABW4W3G8</accession>
<protein>
    <submittedName>
        <fullName evidence="2">YtpI family protein</fullName>
    </submittedName>
</protein>
<dbReference type="InterPro" id="IPR025618">
    <property type="entry name" value="YtpI"/>
</dbReference>
<feature type="transmembrane region" description="Helical" evidence="1">
    <location>
        <begin position="36"/>
        <end position="55"/>
    </location>
</feature>
<feature type="transmembrane region" description="Helical" evidence="1">
    <location>
        <begin position="6"/>
        <end position="24"/>
    </location>
</feature>
<feature type="transmembrane region" description="Helical" evidence="1">
    <location>
        <begin position="61"/>
        <end position="78"/>
    </location>
</feature>
<proteinExistence type="predicted"/>
<keyword evidence="1" id="KW-1133">Transmembrane helix</keyword>
<dbReference type="Proteomes" id="UP001597383">
    <property type="component" value="Unassembled WGS sequence"/>
</dbReference>
<keyword evidence="1" id="KW-0472">Membrane</keyword>
<comment type="caution">
    <text evidence="2">The sequence shown here is derived from an EMBL/GenBank/DDBJ whole genome shotgun (WGS) entry which is preliminary data.</text>
</comment>
<reference evidence="3" key="1">
    <citation type="journal article" date="2019" name="Int. J. Syst. Evol. Microbiol.">
        <title>The Global Catalogue of Microorganisms (GCM) 10K type strain sequencing project: providing services to taxonomists for standard genome sequencing and annotation.</title>
        <authorList>
            <consortium name="The Broad Institute Genomics Platform"/>
            <consortium name="The Broad Institute Genome Sequencing Center for Infectious Disease"/>
            <person name="Wu L."/>
            <person name="Ma J."/>
        </authorList>
    </citation>
    <scope>NUCLEOTIDE SEQUENCE [LARGE SCALE GENOMIC DNA]</scope>
    <source>
        <strain evidence="3">R28</strain>
    </source>
</reference>
<evidence type="ECO:0000256" key="1">
    <source>
        <dbReference type="SAM" id="Phobius"/>
    </source>
</evidence>
<evidence type="ECO:0000313" key="3">
    <source>
        <dbReference type="Proteomes" id="UP001597383"/>
    </source>
</evidence>
<gene>
    <name evidence="2" type="ORF">ACFSJF_18730</name>
</gene>
<keyword evidence="3" id="KW-1185">Reference proteome</keyword>
<dbReference type="Pfam" id="PF14007">
    <property type="entry name" value="YtpI"/>
    <property type="match status" value="1"/>
</dbReference>